<feature type="coiled-coil region" evidence="4">
    <location>
        <begin position="251"/>
        <end position="288"/>
    </location>
</feature>
<protein>
    <recommendedName>
        <fullName evidence="2">Poly(3-hydroxyalkanoate) polymerase subunit PhaE</fullName>
    </recommendedName>
</protein>
<evidence type="ECO:0000256" key="3">
    <source>
        <dbReference type="ARBA" id="ARBA00022752"/>
    </source>
</evidence>
<organism evidence="5 6">
    <name type="scientific">Neptunomonas phycophila</name>
    <dbReference type="NCBI Taxonomy" id="1572645"/>
    <lineage>
        <taxon>Bacteria</taxon>
        <taxon>Pseudomonadati</taxon>
        <taxon>Pseudomonadota</taxon>
        <taxon>Gammaproteobacteria</taxon>
        <taxon>Oceanospirillales</taxon>
        <taxon>Oceanospirillaceae</taxon>
        <taxon>Neptunomonas</taxon>
    </lineage>
</organism>
<evidence type="ECO:0000313" key="6">
    <source>
        <dbReference type="Proteomes" id="UP001169862"/>
    </source>
</evidence>
<dbReference type="GO" id="GO:0042619">
    <property type="term" value="P:poly-hydroxybutyrate biosynthetic process"/>
    <property type="evidence" value="ECO:0007669"/>
    <property type="project" value="UniProtKB-KW"/>
</dbReference>
<reference evidence="5" key="1">
    <citation type="submission" date="2023-07" db="EMBL/GenBank/DDBJ databases">
        <title>Genome content predicts the carbon catabolic preferences of heterotrophic bacteria.</title>
        <authorList>
            <person name="Gralka M."/>
        </authorList>
    </citation>
    <scope>NUCLEOTIDE SEQUENCE</scope>
    <source>
        <strain evidence="5">I2M16</strain>
    </source>
</reference>
<accession>A0AAW7XE07</accession>
<comment type="pathway">
    <text evidence="1">Biopolymer metabolism; poly-(R)-3-hydroxybutanoate biosynthesis.</text>
</comment>
<dbReference type="EMBL" id="JAUOPG010000001">
    <property type="protein sequence ID" value="MDO6452402.1"/>
    <property type="molecule type" value="Genomic_DNA"/>
</dbReference>
<evidence type="ECO:0000256" key="1">
    <source>
        <dbReference type="ARBA" id="ARBA00004683"/>
    </source>
</evidence>
<dbReference type="AlphaFoldDB" id="A0AAW7XE07"/>
<sequence>MQADFHAQLHAFFEQQQALFTQWLTPSPEAIQTMSNDQMKAAAMMASKTAGFLKQSTQLLEQLKAKALDKGLIDSLIRQLSEQTQQHSLDSIFKQWQIPHQFQAAIEKSAAQNPNALFNSWRHTLLFTCPEFHAMHEERIKAGCEHLANYQAALHTYIQQSTQITESAVNRLKHALEHNEQPIESLNQLHELWVCCYEDAYAEAIRQDTYQQAYGNITNCYMALVAFQQDMQLSAYEQQGLATHKGLDSTLQQQKALHKEMKAVKKQLEEQRLLNEQLTHSLIELSQQFEQIGGNLLPKTSQATQE</sequence>
<keyword evidence="3" id="KW-0583">PHB biosynthesis</keyword>
<dbReference type="Proteomes" id="UP001169862">
    <property type="component" value="Unassembled WGS sequence"/>
</dbReference>
<comment type="caution">
    <text evidence="5">The sequence shown here is derived from an EMBL/GenBank/DDBJ whole genome shotgun (WGS) entry which is preliminary data.</text>
</comment>
<evidence type="ECO:0000256" key="4">
    <source>
        <dbReference type="SAM" id="Coils"/>
    </source>
</evidence>
<dbReference type="RefSeq" id="WP_303548404.1">
    <property type="nucleotide sequence ID" value="NZ_JAUOPG010000001.1"/>
</dbReference>
<dbReference type="Pfam" id="PF09712">
    <property type="entry name" value="PHA_synth_III_E"/>
    <property type="match status" value="1"/>
</dbReference>
<dbReference type="InterPro" id="IPR010123">
    <property type="entry name" value="PHA_synth_III_E"/>
</dbReference>
<evidence type="ECO:0000256" key="2">
    <source>
        <dbReference type="ARBA" id="ARBA00019066"/>
    </source>
</evidence>
<name>A0AAW7XE07_9GAMM</name>
<evidence type="ECO:0000313" key="5">
    <source>
        <dbReference type="EMBL" id="MDO6452402.1"/>
    </source>
</evidence>
<proteinExistence type="predicted"/>
<keyword evidence="4" id="KW-0175">Coiled coil</keyword>
<gene>
    <name evidence="5" type="ORF">Q4490_02385</name>
</gene>